<keyword evidence="1" id="KW-0812">Transmembrane</keyword>
<feature type="domain" description="HPP transmembrane region" evidence="2">
    <location>
        <begin position="15"/>
        <end position="169"/>
    </location>
</feature>
<evidence type="ECO:0000313" key="3">
    <source>
        <dbReference type="EMBL" id="GAA4159409.1"/>
    </source>
</evidence>
<protein>
    <recommendedName>
        <fullName evidence="2">HPP transmembrane region domain-containing protein</fullName>
    </recommendedName>
</protein>
<evidence type="ECO:0000259" key="2">
    <source>
        <dbReference type="Pfam" id="PF04982"/>
    </source>
</evidence>
<dbReference type="PANTHER" id="PTHR33741:SF5">
    <property type="entry name" value="TRANSMEMBRANE PROTEIN DDB_G0269096-RELATED"/>
    <property type="match status" value="1"/>
</dbReference>
<keyword evidence="1" id="KW-0472">Membrane</keyword>
<feature type="transmembrane region" description="Helical" evidence="1">
    <location>
        <begin position="148"/>
        <end position="170"/>
    </location>
</feature>
<feature type="transmembrane region" description="Helical" evidence="1">
    <location>
        <begin position="106"/>
        <end position="128"/>
    </location>
</feature>
<reference evidence="3" key="1">
    <citation type="journal article" date="2014" name="Int. J. Syst. Evol. Microbiol.">
        <title>Complete genome of a new Firmicutes species belonging to the dominant human colonic microbiota ('Ruminococcus bicirculans') reveals two chromosomes and a selective capacity to utilize plant glucans.</title>
        <authorList>
            <consortium name="NISC Comparative Sequencing Program"/>
            <person name="Wegmann U."/>
            <person name="Louis P."/>
            <person name="Goesmann A."/>
            <person name="Henrissat B."/>
            <person name="Duncan S.H."/>
            <person name="Flint H.J."/>
        </authorList>
    </citation>
    <scope>NUCLEOTIDE SEQUENCE</scope>
    <source>
        <strain evidence="3">JCM 17590</strain>
    </source>
</reference>
<dbReference type="InterPro" id="IPR007065">
    <property type="entry name" value="HPP"/>
</dbReference>
<name>A0ABP7ZIX1_9MICO</name>
<keyword evidence="4" id="KW-1185">Reference proteome</keyword>
<evidence type="ECO:0000256" key="1">
    <source>
        <dbReference type="SAM" id="Phobius"/>
    </source>
</evidence>
<comment type="caution">
    <text evidence="3">The sequence shown here is derived from an EMBL/GenBank/DDBJ whole genome shotgun (WGS) entry which is preliminary data.</text>
</comment>
<proteinExistence type="predicted"/>
<feature type="transmembrane region" description="Helical" evidence="1">
    <location>
        <begin position="72"/>
        <end position="94"/>
    </location>
</feature>
<dbReference type="PANTHER" id="PTHR33741">
    <property type="entry name" value="TRANSMEMBRANE PROTEIN DDB_G0269096-RELATED"/>
    <property type="match status" value="1"/>
</dbReference>
<accession>A0ABP7ZIX1</accession>
<dbReference type="InterPro" id="IPR058581">
    <property type="entry name" value="TM_HPP"/>
</dbReference>
<gene>
    <name evidence="3" type="ORF">GCM10022286_13750</name>
</gene>
<dbReference type="EMBL" id="BAABBV010000001">
    <property type="protein sequence ID" value="GAA4159409.1"/>
    <property type="molecule type" value="Genomic_DNA"/>
</dbReference>
<dbReference type="Proteomes" id="UP001415169">
    <property type="component" value="Unassembled WGS sequence"/>
</dbReference>
<reference evidence="3" key="2">
    <citation type="submission" date="2023-12" db="EMBL/GenBank/DDBJ databases">
        <authorList>
            <person name="Sun Q."/>
            <person name="Inoue M."/>
        </authorList>
    </citation>
    <scope>NUCLEOTIDE SEQUENCE</scope>
    <source>
        <strain evidence="3">JCM 17590</strain>
    </source>
</reference>
<dbReference type="RefSeq" id="WP_344791010.1">
    <property type="nucleotide sequence ID" value="NZ_BAABBV010000001.1"/>
</dbReference>
<feature type="transmembrane region" description="Helical" evidence="1">
    <location>
        <begin position="20"/>
        <end position="41"/>
    </location>
</feature>
<evidence type="ECO:0000313" key="4">
    <source>
        <dbReference type="Proteomes" id="UP001415169"/>
    </source>
</evidence>
<sequence>MTAPRESALWGRERVGSRDAILSAVLCAVVLAIAGGVGLLLKQPWLFPSLGPTVMLFFGAPTHLSSRPLNAVIGHAVALLVGYLCVVVFGLTSAQPAPIQGLTSAYVLSGAVAVGVTMLVLQLVQLPHPPAGATALIVSLGILDKPPALLEMAASVVLITILGWGCNLLLRRGVR</sequence>
<keyword evidence="1" id="KW-1133">Transmembrane helix</keyword>
<dbReference type="Pfam" id="PF04982">
    <property type="entry name" value="TM_HPP"/>
    <property type="match status" value="1"/>
</dbReference>
<organism evidence="3 4">
    <name type="scientific">Gryllotalpicola daejeonensis</name>
    <dbReference type="NCBI Taxonomy" id="993087"/>
    <lineage>
        <taxon>Bacteria</taxon>
        <taxon>Bacillati</taxon>
        <taxon>Actinomycetota</taxon>
        <taxon>Actinomycetes</taxon>
        <taxon>Micrococcales</taxon>
        <taxon>Microbacteriaceae</taxon>
        <taxon>Gryllotalpicola</taxon>
    </lineage>
</organism>